<dbReference type="Gene3D" id="3.40.50.720">
    <property type="entry name" value="NAD(P)-binding Rossmann-like Domain"/>
    <property type="match status" value="1"/>
</dbReference>
<keyword evidence="3" id="KW-1185">Reference proteome</keyword>
<dbReference type="InterPro" id="IPR036291">
    <property type="entry name" value="NAD(P)-bd_dom_sf"/>
</dbReference>
<comment type="caution">
    <text evidence="2">The sequence shown here is derived from an EMBL/GenBank/DDBJ whole genome shotgun (WGS) entry which is preliminary data.</text>
</comment>
<dbReference type="EMBL" id="JAXOVC010000007">
    <property type="protein sequence ID" value="KAK4498919.1"/>
    <property type="molecule type" value="Genomic_DNA"/>
</dbReference>
<keyword evidence="1" id="KW-0560">Oxidoreductase</keyword>
<dbReference type="PANTHER" id="PTHR43157:SF31">
    <property type="entry name" value="PHOSPHATIDYLINOSITOL-GLYCAN BIOSYNTHESIS CLASS F PROTEIN"/>
    <property type="match status" value="1"/>
</dbReference>
<accession>A0ABR0EBQ2</accession>
<dbReference type="SUPFAM" id="SSF51735">
    <property type="entry name" value="NAD(P)-binding Rossmann-fold domains"/>
    <property type="match status" value="1"/>
</dbReference>
<gene>
    <name evidence="2" type="ORF">PRZ48_009429</name>
</gene>
<dbReference type="PANTHER" id="PTHR43157">
    <property type="entry name" value="PHOSPHATIDYLINOSITOL-GLYCAN BIOSYNTHESIS CLASS F PROTEIN-RELATED"/>
    <property type="match status" value="1"/>
</dbReference>
<reference evidence="2 3" key="1">
    <citation type="journal article" date="2023" name="G3 (Bethesda)">
        <title>A chromosome-level genome assembly of Zasmidium syzygii isolated from banana leaves.</title>
        <authorList>
            <person name="van Westerhoven A.C."/>
            <person name="Mehrabi R."/>
            <person name="Talebi R."/>
            <person name="Steentjes M.B.F."/>
            <person name="Corcolon B."/>
            <person name="Chong P.A."/>
            <person name="Kema G.H.J."/>
            <person name="Seidl M.F."/>
        </authorList>
    </citation>
    <scope>NUCLEOTIDE SEQUENCE [LARGE SCALE GENOMIC DNA]</scope>
    <source>
        <strain evidence="2 3">P124</strain>
    </source>
</reference>
<dbReference type="InterPro" id="IPR002347">
    <property type="entry name" value="SDR_fam"/>
</dbReference>
<evidence type="ECO:0000256" key="1">
    <source>
        <dbReference type="ARBA" id="ARBA00023002"/>
    </source>
</evidence>
<evidence type="ECO:0000313" key="2">
    <source>
        <dbReference type="EMBL" id="KAK4498919.1"/>
    </source>
</evidence>
<evidence type="ECO:0000313" key="3">
    <source>
        <dbReference type="Proteomes" id="UP001305779"/>
    </source>
</evidence>
<dbReference type="Proteomes" id="UP001305779">
    <property type="component" value="Unassembled WGS sequence"/>
</dbReference>
<name>A0ABR0EBQ2_ZASCE</name>
<dbReference type="Pfam" id="PF00106">
    <property type="entry name" value="adh_short"/>
    <property type="match status" value="1"/>
</dbReference>
<protein>
    <submittedName>
        <fullName evidence="2">Uncharacterized protein</fullName>
    </submittedName>
</protein>
<organism evidence="2 3">
    <name type="scientific">Zasmidium cellare</name>
    <name type="common">Wine cellar mold</name>
    <name type="synonym">Racodium cellare</name>
    <dbReference type="NCBI Taxonomy" id="395010"/>
    <lineage>
        <taxon>Eukaryota</taxon>
        <taxon>Fungi</taxon>
        <taxon>Dikarya</taxon>
        <taxon>Ascomycota</taxon>
        <taxon>Pezizomycotina</taxon>
        <taxon>Dothideomycetes</taxon>
        <taxon>Dothideomycetidae</taxon>
        <taxon>Mycosphaerellales</taxon>
        <taxon>Mycosphaerellaceae</taxon>
        <taxon>Zasmidium</taxon>
    </lineage>
</organism>
<sequence length="324" mass="35122">MGFVRNLIYEQYFLSVPEPTASFAHKTVVITGSNGGLGKEAARHVARLGCPRLILGVRNTKAGEEARRDIIATTTATESSIEVWEVDLSSFASVRNFARRAERTLDRLDVLICNAGINTFKYAEREGYESMLTVNVLSTYLMATEFIPLLERTASLGPVNGDPAPRPPHLTIVGSDTHMMASFPERNEPPSKVLSKISADCQKSGRLRGQYAESKLLILLLARDLVAQRGMENSSVVINVTNPGMCYSDLVHEVAGPAKVLNFVLRARSTEEGGGALVNGASFGKQSHGQFLSSNKVHKGSALSRDGETGRKLCTAVDQALKKT</sequence>
<dbReference type="PRINTS" id="PR00081">
    <property type="entry name" value="GDHRDH"/>
</dbReference>
<proteinExistence type="predicted"/>